<organism evidence="16 17">
    <name type="scientific">Thiobaca trueperi</name>
    <dbReference type="NCBI Taxonomy" id="127458"/>
    <lineage>
        <taxon>Bacteria</taxon>
        <taxon>Pseudomonadati</taxon>
        <taxon>Pseudomonadota</taxon>
        <taxon>Gammaproteobacteria</taxon>
        <taxon>Chromatiales</taxon>
        <taxon>Chromatiaceae</taxon>
        <taxon>Thiobaca</taxon>
    </lineage>
</organism>
<dbReference type="PROSITE" id="PS50112">
    <property type="entry name" value="PAS"/>
    <property type="match status" value="1"/>
</dbReference>
<protein>
    <recommendedName>
        <fullName evidence="3">histidine kinase</fullName>
        <ecNumber evidence="3">2.7.13.3</ecNumber>
    </recommendedName>
</protein>
<dbReference type="SUPFAM" id="SSF55874">
    <property type="entry name" value="ATPase domain of HSP90 chaperone/DNA topoisomerase II/histidine kinase"/>
    <property type="match status" value="1"/>
</dbReference>
<dbReference type="InterPro" id="IPR004358">
    <property type="entry name" value="Sig_transdc_His_kin-like_C"/>
</dbReference>
<dbReference type="PRINTS" id="PR00344">
    <property type="entry name" value="BCTRLSENSOR"/>
</dbReference>
<dbReference type="Proteomes" id="UP000295717">
    <property type="component" value="Unassembled WGS sequence"/>
</dbReference>
<dbReference type="GO" id="GO:0000155">
    <property type="term" value="F:phosphorelay sensor kinase activity"/>
    <property type="evidence" value="ECO:0007669"/>
    <property type="project" value="InterPro"/>
</dbReference>
<dbReference type="GO" id="GO:0005524">
    <property type="term" value="F:ATP binding"/>
    <property type="evidence" value="ECO:0007669"/>
    <property type="project" value="UniProtKB-KW"/>
</dbReference>
<comment type="caution">
    <text evidence="16">The sequence shown here is derived from an EMBL/GenBank/DDBJ whole genome shotgun (WGS) entry which is preliminary data.</text>
</comment>
<dbReference type="InterPro" id="IPR005467">
    <property type="entry name" value="His_kinase_dom"/>
</dbReference>
<dbReference type="Gene3D" id="3.30.565.10">
    <property type="entry name" value="Histidine kinase-like ATPase, C-terminal domain"/>
    <property type="match status" value="1"/>
</dbReference>
<keyword evidence="7" id="KW-0547">Nucleotide-binding</keyword>
<dbReference type="NCBIfam" id="TIGR00229">
    <property type="entry name" value="sensory_box"/>
    <property type="match status" value="1"/>
</dbReference>
<keyword evidence="8" id="KW-0418">Kinase</keyword>
<dbReference type="GO" id="GO:0016020">
    <property type="term" value="C:membrane"/>
    <property type="evidence" value="ECO:0007669"/>
    <property type="project" value="UniProtKB-SubCell"/>
</dbReference>
<keyword evidence="5" id="KW-0808">Transferase</keyword>
<feature type="domain" description="PAS" evidence="15">
    <location>
        <begin position="50"/>
        <end position="120"/>
    </location>
</feature>
<dbReference type="InterPro" id="IPR035965">
    <property type="entry name" value="PAS-like_dom_sf"/>
</dbReference>
<dbReference type="AlphaFoldDB" id="A0A4R3MZ80"/>
<dbReference type="PANTHER" id="PTHR42878:SF7">
    <property type="entry name" value="SENSOR HISTIDINE KINASE GLRK"/>
    <property type="match status" value="1"/>
</dbReference>
<dbReference type="Gene3D" id="1.10.287.130">
    <property type="match status" value="1"/>
</dbReference>
<dbReference type="EMBL" id="SMAO01000004">
    <property type="protein sequence ID" value="TCT21157.1"/>
    <property type="molecule type" value="Genomic_DNA"/>
</dbReference>
<keyword evidence="11" id="KW-0902">Two-component regulatory system</keyword>
<dbReference type="Gene3D" id="3.30.450.20">
    <property type="entry name" value="PAS domain"/>
    <property type="match status" value="1"/>
</dbReference>
<dbReference type="SUPFAM" id="SSF55785">
    <property type="entry name" value="PYP-like sensor domain (PAS domain)"/>
    <property type="match status" value="1"/>
</dbReference>
<accession>A0A4R3MZ80</accession>
<comment type="catalytic activity">
    <reaction evidence="1">
        <text>ATP + protein L-histidine = ADP + protein N-phospho-L-histidine.</text>
        <dbReference type="EC" id="2.7.13.3"/>
    </reaction>
</comment>
<dbReference type="SMART" id="SM00091">
    <property type="entry name" value="PAS"/>
    <property type="match status" value="1"/>
</dbReference>
<dbReference type="RefSeq" id="WP_132976776.1">
    <property type="nucleotide sequence ID" value="NZ_SMAO01000004.1"/>
</dbReference>
<feature type="domain" description="Histidine kinase" evidence="14">
    <location>
        <begin position="196"/>
        <end position="411"/>
    </location>
</feature>
<dbReference type="InterPro" id="IPR003594">
    <property type="entry name" value="HATPase_dom"/>
</dbReference>
<evidence type="ECO:0000313" key="16">
    <source>
        <dbReference type="EMBL" id="TCT21157.1"/>
    </source>
</evidence>
<evidence type="ECO:0000256" key="13">
    <source>
        <dbReference type="SAM" id="Coils"/>
    </source>
</evidence>
<sequence>MSEKEDVGVEGAGTASGADSGLALELRIQQLELERQRRELHQIQTELELSRDRYARLFDEAPVGYVVFDRAGVIRAVNLTAAKMLGRPDSELEGGSFLPFLVAAQHDAFLNHLRRVFDQSGLPSAADDLVLDFNSHATERVMRLRSSRRESLVGVECFTVLVDITERRLAEEQMRRARDALAQVARLNAVGILASSLIHELLQPLSAAGFFCSAAGQLAQGPAADPERLIGVIDRINGQVRRASDIMERLRTFLRGRQMCKVAVPLEQVLTRACDLVCWFASDHKVQLRCAADTDLPEIFADPVQIEQVLVNLLCNAVQAIEDAGSARREIAIEAMLRASEVELIVRDTGPGLGPGRHESVFDIFASTNDSSLGLGLAISRAIAEAHDGRLWAEPEPEEGAVFHFTLPLMRTAAATPPAASAPSV</sequence>
<evidence type="ECO:0000259" key="14">
    <source>
        <dbReference type="PROSITE" id="PS50109"/>
    </source>
</evidence>
<evidence type="ECO:0000256" key="9">
    <source>
        <dbReference type="ARBA" id="ARBA00022840"/>
    </source>
</evidence>
<comment type="subcellular location">
    <subcellularLocation>
        <location evidence="2">Membrane</location>
        <topology evidence="2">Multi-pass membrane protein</topology>
    </subcellularLocation>
</comment>
<keyword evidence="12" id="KW-0472">Membrane</keyword>
<keyword evidence="6" id="KW-0812">Transmembrane</keyword>
<evidence type="ECO:0000256" key="8">
    <source>
        <dbReference type="ARBA" id="ARBA00022777"/>
    </source>
</evidence>
<dbReference type="EC" id="2.7.13.3" evidence="3"/>
<reference evidence="16 17" key="1">
    <citation type="submission" date="2019-03" db="EMBL/GenBank/DDBJ databases">
        <title>Genomic Encyclopedia of Type Strains, Phase IV (KMG-IV): sequencing the most valuable type-strain genomes for metagenomic binning, comparative biology and taxonomic classification.</title>
        <authorList>
            <person name="Goeker M."/>
        </authorList>
    </citation>
    <scope>NUCLEOTIDE SEQUENCE [LARGE SCALE GENOMIC DNA]</scope>
    <source>
        <strain evidence="16 17">DSM 13587</strain>
    </source>
</reference>
<keyword evidence="17" id="KW-1185">Reference proteome</keyword>
<dbReference type="InterPro" id="IPR050351">
    <property type="entry name" value="BphY/WalK/GraS-like"/>
</dbReference>
<dbReference type="OrthoDB" id="1931120at2"/>
<feature type="coiled-coil region" evidence="13">
    <location>
        <begin position="26"/>
        <end position="53"/>
    </location>
</feature>
<evidence type="ECO:0000256" key="3">
    <source>
        <dbReference type="ARBA" id="ARBA00012438"/>
    </source>
</evidence>
<evidence type="ECO:0000256" key="5">
    <source>
        <dbReference type="ARBA" id="ARBA00022679"/>
    </source>
</evidence>
<dbReference type="CDD" id="cd00082">
    <property type="entry name" value="HisKA"/>
    <property type="match status" value="1"/>
</dbReference>
<evidence type="ECO:0000256" key="2">
    <source>
        <dbReference type="ARBA" id="ARBA00004141"/>
    </source>
</evidence>
<gene>
    <name evidence="16" type="ORF">EDC35_1049</name>
</gene>
<dbReference type="Pfam" id="PF02518">
    <property type="entry name" value="HATPase_c"/>
    <property type="match status" value="1"/>
</dbReference>
<evidence type="ECO:0000259" key="15">
    <source>
        <dbReference type="PROSITE" id="PS50112"/>
    </source>
</evidence>
<keyword evidence="4" id="KW-0597">Phosphoprotein</keyword>
<dbReference type="InterPro" id="IPR000014">
    <property type="entry name" value="PAS"/>
</dbReference>
<dbReference type="GO" id="GO:0007234">
    <property type="term" value="P:osmosensory signaling via phosphorelay pathway"/>
    <property type="evidence" value="ECO:0007669"/>
    <property type="project" value="TreeGrafter"/>
</dbReference>
<evidence type="ECO:0000256" key="7">
    <source>
        <dbReference type="ARBA" id="ARBA00022741"/>
    </source>
</evidence>
<keyword evidence="9" id="KW-0067">ATP-binding</keyword>
<dbReference type="InterPro" id="IPR003661">
    <property type="entry name" value="HisK_dim/P_dom"/>
</dbReference>
<keyword evidence="13" id="KW-0175">Coiled coil</keyword>
<evidence type="ECO:0000256" key="4">
    <source>
        <dbReference type="ARBA" id="ARBA00022553"/>
    </source>
</evidence>
<dbReference type="GO" id="GO:0030295">
    <property type="term" value="F:protein kinase activator activity"/>
    <property type="evidence" value="ECO:0007669"/>
    <property type="project" value="TreeGrafter"/>
</dbReference>
<proteinExistence type="predicted"/>
<dbReference type="PROSITE" id="PS50109">
    <property type="entry name" value="HIS_KIN"/>
    <property type="match status" value="1"/>
</dbReference>
<dbReference type="InterPro" id="IPR036890">
    <property type="entry name" value="HATPase_C_sf"/>
</dbReference>
<dbReference type="PANTHER" id="PTHR42878">
    <property type="entry name" value="TWO-COMPONENT HISTIDINE KINASE"/>
    <property type="match status" value="1"/>
</dbReference>
<evidence type="ECO:0000256" key="12">
    <source>
        <dbReference type="ARBA" id="ARBA00023136"/>
    </source>
</evidence>
<evidence type="ECO:0000256" key="6">
    <source>
        <dbReference type="ARBA" id="ARBA00022692"/>
    </source>
</evidence>
<evidence type="ECO:0000313" key="17">
    <source>
        <dbReference type="Proteomes" id="UP000295717"/>
    </source>
</evidence>
<dbReference type="GO" id="GO:0000156">
    <property type="term" value="F:phosphorelay response regulator activity"/>
    <property type="evidence" value="ECO:0007669"/>
    <property type="project" value="TreeGrafter"/>
</dbReference>
<evidence type="ECO:0000256" key="1">
    <source>
        <dbReference type="ARBA" id="ARBA00000085"/>
    </source>
</evidence>
<dbReference type="Pfam" id="PF08448">
    <property type="entry name" value="PAS_4"/>
    <property type="match status" value="1"/>
</dbReference>
<dbReference type="InterPro" id="IPR013656">
    <property type="entry name" value="PAS_4"/>
</dbReference>
<keyword evidence="10" id="KW-1133">Transmembrane helix</keyword>
<dbReference type="SMART" id="SM00387">
    <property type="entry name" value="HATPase_c"/>
    <property type="match status" value="1"/>
</dbReference>
<name>A0A4R3MZ80_9GAMM</name>
<evidence type="ECO:0000256" key="11">
    <source>
        <dbReference type="ARBA" id="ARBA00023012"/>
    </source>
</evidence>
<evidence type="ECO:0000256" key="10">
    <source>
        <dbReference type="ARBA" id="ARBA00022989"/>
    </source>
</evidence>